<keyword evidence="9" id="KW-1185">Reference proteome</keyword>
<dbReference type="SUPFAM" id="SSF55174">
    <property type="entry name" value="Alpha-L RNA-binding motif"/>
    <property type="match status" value="1"/>
</dbReference>
<dbReference type="KEGG" id="pxi:J5O05_09355"/>
<dbReference type="AlphaFoldDB" id="A0A975DES5"/>
<dbReference type="CDD" id="cd00165">
    <property type="entry name" value="S4"/>
    <property type="match status" value="1"/>
</dbReference>
<dbReference type="Pfam" id="PF01479">
    <property type="entry name" value="S4"/>
    <property type="match status" value="1"/>
</dbReference>
<dbReference type="FunFam" id="3.30.70.1560:FF:000002">
    <property type="entry name" value="Pseudouridine synthase"/>
    <property type="match status" value="1"/>
</dbReference>
<evidence type="ECO:0000256" key="1">
    <source>
        <dbReference type="ARBA" id="ARBA00008348"/>
    </source>
</evidence>
<dbReference type="PANTHER" id="PTHR47683:SF2">
    <property type="entry name" value="RNA-BINDING S4 DOMAIN-CONTAINING PROTEIN"/>
    <property type="match status" value="1"/>
</dbReference>
<organism evidence="8 9">
    <name type="scientific">Pseudoalteromonas xiamenensis</name>
    <dbReference type="NCBI Taxonomy" id="882626"/>
    <lineage>
        <taxon>Bacteria</taxon>
        <taxon>Pseudomonadati</taxon>
        <taxon>Pseudomonadota</taxon>
        <taxon>Gammaproteobacteria</taxon>
        <taxon>Alteromonadales</taxon>
        <taxon>Pseudoalteromonadaceae</taxon>
        <taxon>Pseudoalteromonas</taxon>
    </lineage>
</organism>
<dbReference type="Pfam" id="PF00849">
    <property type="entry name" value="PseudoU_synth_2"/>
    <property type="match status" value="1"/>
</dbReference>
<evidence type="ECO:0000256" key="4">
    <source>
        <dbReference type="ARBA" id="ARBA00036535"/>
    </source>
</evidence>
<evidence type="ECO:0000313" key="8">
    <source>
        <dbReference type="EMBL" id="QTH70244.1"/>
    </source>
</evidence>
<dbReference type="RefSeq" id="WP_208841840.1">
    <property type="nucleotide sequence ID" value="NZ_CP072133.1"/>
</dbReference>
<dbReference type="InterPro" id="IPR020103">
    <property type="entry name" value="PsdUridine_synth_cat_dom_sf"/>
</dbReference>
<dbReference type="InterPro" id="IPR006145">
    <property type="entry name" value="PsdUridine_synth_RsuA/RluA"/>
</dbReference>
<dbReference type="InterPro" id="IPR020094">
    <property type="entry name" value="TruA/RsuA/RluB/E/F_N"/>
</dbReference>
<dbReference type="PROSITE" id="PS01149">
    <property type="entry name" value="PSI_RSU"/>
    <property type="match status" value="1"/>
</dbReference>
<dbReference type="GO" id="GO:0160138">
    <property type="term" value="F:23S rRNA pseudouridine(2604) synthase activity"/>
    <property type="evidence" value="ECO:0007669"/>
    <property type="project" value="UniProtKB-EC"/>
</dbReference>
<dbReference type="Gene3D" id="3.10.290.10">
    <property type="entry name" value="RNA-binding S4 domain"/>
    <property type="match status" value="1"/>
</dbReference>
<comment type="catalytic activity">
    <reaction evidence="4">
        <text>uridine(2604) in 23S rRNA = pseudouridine(2604) in 23S rRNA</text>
        <dbReference type="Rhea" id="RHEA:38875"/>
        <dbReference type="Rhea" id="RHEA-COMP:10093"/>
        <dbReference type="Rhea" id="RHEA-COMP:10094"/>
        <dbReference type="ChEBI" id="CHEBI:65314"/>
        <dbReference type="ChEBI" id="CHEBI:65315"/>
        <dbReference type="EC" id="5.4.99.21"/>
    </reaction>
</comment>
<sequence length="234" mass="26535">MTEPMRLAKYLSHCGICSRKQASRLIDAGVVEVNGRPANHIDHVLPSDVIFVNGELVTGICEKQLFAFHKPIGMDCKINASDPTSIIHALPSETRLYPIGRLDKDSRGLILITNDGDLCHRLNHPEHHVEKEYHVTVDKPLDMDFCHKMATGIPIGDQMTWPCEVSLLSETQFRIVLKQGLNRQIRKMAKYCGYRVIDLQRVRIDSLMLEPLALPEGAIQPLNIHLFDNERRVD</sequence>
<feature type="domain" description="RNA-binding S4" evidence="7">
    <location>
        <begin position="5"/>
        <end position="64"/>
    </location>
</feature>
<dbReference type="InterPro" id="IPR042092">
    <property type="entry name" value="PsdUridine_s_RsuA/RluB/E/F_cat"/>
</dbReference>
<evidence type="ECO:0000256" key="3">
    <source>
        <dbReference type="ARBA" id="ARBA00036390"/>
    </source>
</evidence>
<comment type="catalytic activity">
    <reaction evidence="3">
        <text>uridine(35) in tRNA(Tyr) = pseudouridine(35) in tRNA(Tyr)</text>
        <dbReference type="Rhea" id="RHEA:60556"/>
        <dbReference type="Rhea" id="RHEA-COMP:15607"/>
        <dbReference type="Rhea" id="RHEA-COMP:15608"/>
        <dbReference type="ChEBI" id="CHEBI:65314"/>
        <dbReference type="ChEBI" id="CHEBI:65315"/>
    </reaction>
</comment>
<dbReference type="InterPro" id="IPR000748">
    <property type="entry name" value="PsdUridine_synth_RsuA/RluB/E/F"/>
</dbReference>
<dbReference type="PROSITE" id="PS50889">
    <property type="entry name" value="S4"/>
    <property type="match status" value="1"/>
</dbReference>
<dbReference type="NCBIfam" id="TIGR00093">
    <property type="entry name" value="pseudouridine synthase"/>
    <property type="match status" value="1"/>
</dbReference>
<dbReference type="GO" id="GO:0000455">
    <property type="term" value="P:enzyme-directed rRNA pseudouridine synthesis"/>
    <property type="evidence" value="ECO:0007669"/>
    <property type="project" value="UniProtKB-ARBA"/>
</dbReference>
<evidence type="ECO:0000256" key="2">
    <source>
        <dbReference type="ARBA" id="ARBA00023235"/>
    </source>
</evidence>
<dbReference type="SMART" id="SM00363">
    <property type="entry name" value="S4"/>
    <property type="match status" value="1"/>
</dbReference>
<dbReference type="Gene3D" id="3.30.70.580">
    <property type="entry name" value="Pseudouridine synthase I, catalytic domain, N-terminal subdomain"/>
    <property type="match status" value="1"/>
</dbReference>
<keyword evidence="2 6" id="KW-0413">Isomerase</keyword>
<dbReference type="Proteomes" id="UP000664904">
    <property type="component" value="Chromosome"/>
</dbReference>
<name>A0A975DES5_9GAMM</name>
<dbReference type="InterPro" id="IPR002942">
    <property type="entry name" value="S4_RNA-bd"/>
</dbReference>
<comment type="similarity">
    <text evidence="1 6">Belongs to the pseudouridine synthase RsuA family.</text>
</comment>
<evidence type="ECO:0000256" key="5">
    <source>
        <dbReference type="PROSITE-ProRule" id="PRU00182"/>
    </source>
</evidence>
<dbReference type="SUPFAM" id="SSF55120">
    <property type="entry name" value="Pseudouridine synthase"/>
    <property type="match status" value="1"/>
</dbReference>
<dbReference type="InterPro" id="IPR018496">
    <property type="entry name" value="PsdUridine_synth_RsuA/RluB_CS"/>
</dbReference>
<gene>
    <name evidence="8" type="ORF">J5O05_09355</name>
</gene>
<evidence type="ECO:0000256" key="6">
    <source>
        <dbReference type="RuleBase" id="RU003887"/>
    </source>
</evidence>
<dbReference type="PANTHER" id="PTHR47683">
    <property type="entry name" value="PSEUDOURIDINE SYNTHASE FAMILY PROTEIN-RELATED"/>
    <property type="match status" value="1"/>
</dbReference>
<accession>A0A975DES5</accession>
<dbReference type="InterPro" id="IPR050343">
    <property type="entry name" value="RsuA_PseudoU_synthase"/>
</dbReference>
<reference evidence="8" key="1">
    <citation type="submission" date="2021-03" db="EMBL/GenBank/DDBJ databases">
        <title>Complete Genome of Pseudoalteromonas xiamenensis STKMTI.2, a new potential marine bacterium producing anti-Vibrio compounds.</title>
        <authorList>
            <person name="Handayani D.P."/>
            <person name="Isnansetyo A."/>
            <person name="Istiqomah I."/>
            <person name="Jumina J."/>
        </authorList>
    </citation>
    <scope>NUCLEOTIDE SEQUENCE</scope>
    <source>
        <strain evidence="8">STKMTI.2</strain>
    </source>
</reference>
<dbReference type="Gene3D" id="3.30.70.1560">
    <property type="entry name" value="Alpha-L RNA-binding motif"/>
    <property type="match status" value="1"/>
</dbReference>
<dbReference type="EMBL" id="CP072133">
    <property type="protein sequence ID" value="QTH70244.1"/>
    <property type="molecule type" value="Genomic_DNA"/>
</dbReference>
<proteinExistence type="inferred from homology"/>
<protein>
    <recommendedName>
        <fullName evidence="6">Pseudouridine synthase</fullName>
        <ecNumber evidence="6">5.4.99.-</ecNumber>
    </recommendedName>
</protein>
<keyword evidence="5" id="KW-0694">RNA-binding</keyword>
<evidence type="ECO:0000313" key="9">
    <source>
        <dbReference type="Proteomes" id="UP000664904"/>
    </source>
</evidence>
<dbReference type="GO" id="GO:0003723">
    <property type="term" value="F:RNA binding"/>
    <property type="evidence" value="ECO:0007669"/>
    <property type="project" value="UniProtKB-KW"/>
</dbReference>
<dbReference type="InterPro" id="IPR036986">
    <property type="entry name" value="S4_RNA-bd_sf"/>
</dbReference>
<evidence type="ECO:0000259" key="7">
    <source>
        <dbReference type="SMART" id="SM00363"/>
    </source>
</evidence>
<dbReference type="EC" id="5.4.99.-" evidence="6"/>